<proteinExistence type="predicted"/>
<reference evidence="3 4" key="1">
    <citation type="journal article" date="2019" name="Int. J. Syst. Evol. Microbiol.">
        <title>The Global Catalogue of Microorganisms (GCM) 10K type strain sequencing project: providing services to taxonomists for standard genome sequencing and annotation.</title>
        <authorList>
            <consortium name="The Broad Institute Genomics Platform"/>
            <consortium name="The Broad Institute Genome Sequencing Center for Infectious Disease"/>
            <person name="Wu L."/>
            <person name="Ma J."/>
        </authorList>
    </citation>
    <scope>NUCLEOTIDE SEQUENCE [LARGE SCALE GENOMIC DNA]</scope>
    <source>
        <strain evidence="3 4">NBRC 111368</strain>
    </source>
</reference>
<evidence type="ECO:0000313" key="4">
    <source>
        <dbReference type="Proteomes" id="UP001596328"/>
    </source>
</evidence>
<comment type="caution">
    <text evidence="3">The sequence shown here is derived from an EMBL/GenBank/DDBJ whole genome shotgun (WGS) entry which is preliminary data.</text>
</comment>
<dbReference type="AlphaFoldDB" id="A0ABD5RX90"/>
<evidence type="ECO:0000313" key="3">
    <source>
        <dbReference type="EMBL" id="MFC6723829.1"/>
    </source>
</evidence>
<dbReference type="Pfam" id="PF01571">
    <property type="entry name" value="GCV_T"/>
    <property type="match status" value="1"/>
</dbReference>
<dbReference type="GO" id="GO:0016740">
    <property type="term" value="F:transferase activity"/>
    <property type="evidence" value="ECO:0007669"/>
    <property type="project" value="UniProtKB-KW"/>
</dbReference>
<evidence type="ECO:0000256" key="1">
    <source>
        <dbReference type="PIRSR" id="PIRSR006487-1"/>
    </source>
</evidence>
<name>A0ABD5RX90_9EURY</name>
<dbReference type="InterPro" id="IPR028896">
    <property type="entry name" value="GcvT/YgfZ/DmdA"/>
</dbReference>
<keyword evidence="4" id="KW-1185">Reference proteome</keyword>
<accession>A0ABD5RX90</accession>
<organism evidence="3 4">
    <name type="scientific">Halobium palmae</name>
    <dbReference type="NCBI Taxonomy" id="1776492"/>
    <lineage>
        <taxon>Archaea</taxon>
        <taxon>Methanobacteriati</taxon>
        <taxon>Methanobacteriota</taxon>
        <taxon>Stenosarchaea group</taxon>
        <taxon>Halobacteria</taxon>
        <taxon>Halobacteriales</taxon>
        <taxon>Haloferacaceae</taxon>
        <taxon>Halobium</taxon>
    </lineage>
</organism>
<dbReference type="PANTHER" id="PTHR43757">
    <property type="entry name" value="AMINOMETHYLTRANSFERASE"/>
    <property type="match status" value="1"/>
</dbReference>
<dbReference type="PANTHER" id="PTHR43757:SF2">
    <property type="entry name" value="AMINOMETHYLTRANSFERASE, MITOCHONDRIAL"/>
    <property type="match status" value="1"/>
</dbReference>
<dbReference type="PIRSF" id="PIRSF006487">
    <property type="entry name" value="GcvT"/>
    <property type="match status" value="1"/>
</dbReference>
<dbReference type="Proteomes" id="UP001596328">
    <property type="component" value="Unassembled WGS sequence"/>
</dbReference>
<keyword evidence="3" id="KW-0808">Transferase</keyword>
<gene>
    <name evidence="3" type="ORF">ACFQE1_05450</name>
</gene>
<evidence type="ECO:0000259" key="2">
    <source>
        <dbReference type="Pfam" id="PF01571"/>
    </source>
</evidence>
<sequence length="451" mass="51001">MSSERAWSFGDSMEEAVQAAGSPVELMRDLGVGRFTKVRDEFTHWIEEQRSWRETCAFADQSYHMTDHHVQGPDAIELYKKYAVNSFENAEPGKAKQMVVANPNGYFIGDAILFHLDDDEFLSVGGAAAHNWLQYQVESGDLDVEGELRGRPVATKEDPKYFRYQVQGPEAIKIMEEAVDEPLPDLGFFNFESVSIGGVDANLLRHGMAGEPGFEFWGSYDQGDDVKETVLEAGEEYGIKRLGGESYQTPNAILGWVPLVVPAIFDEGMEEYREWLDVRRGLLSIGGSFDSDDITDYYFTPIELNYDHILNFDHDFVGKEPLEEEYEDPAREKVTLVWDGDDVVDTFASLFREGDTYQFMDFPHPRAAACPYDEVQKDGEHVGVSTDKSYIYNEREFLSLAVIDADHAEPGTEVTLIWGEPEDNENPNVERHVQKEISATVANAPYSEDKR</sequence>
<dbReference type="Gene3D" id="3.30.1360.120">
    <property type="entry name" value="Probable tRNA modification gtpase trme, domain 1"/>
    <property type="match status" value="1"/>
</dbReference>
<feature type="binding site" evidence="1">
    <location>
        <position position="215"/>
    </location>
    <ligand>
        <name>substrate</name>
    </ligand>
</feature>
<dbReference type="InterPro" id="IPR027266">
    <property type="entry name" value="TrmE/GcvT-like"/>
</dbReference>
<dbReference type="EMBL" id="JBHSWU010000054">
    <property type="protein sequence ID" value="MFC6723829.1"/>
    <property type="molecule type" value="Genomic_DNA"/>
</dbReference>
<feature type="domain" description="GCVT N-terminal" evidence="2">
    <location>
        <begin position="37"/>
        <end position="247"/>
    </location>
</feature>
<dbReference type="InterPro" id="IPR006222">
    <property type="entry name" value="GCVT_N"/>
</dbReference>
<dbReference type="SUPFAM" id="SSF103025">
    <property type="entry name" value="Folate-binding domain"/>
    <property type="match status" value="1"/>
</dbReference>
<protein>
    <submittedName>
        <fullName evidence="3">Aminomethyl transferase family protein</fullName>
    </submittedName>
</protein>